<dbReference type="EMBL" id="CAJVCE010000019">
    <property type="protein sequence ID" value="CAG7653258.1"/>
    <property type="molecule type" value="Genomic_DNA"/>
</dbReference>
<evidence type="ECO:0000313" key="1">
    <source>
        <dbReference type="EMBL" id="CAG7653258.1"/>
    </source>
</evidence>
<reference evidence="1 2" key="1">
    <citation type="submission" date="2021-06" db="EMBL/GenBank/DDBJ databases">
        <authorList>
            <person name="Criscuolo A."/>
        </authorList>
    </citation>
    <scope>NUCLEOTIDE SEQUENCE [LARGE SCALE GENOMIC DNA]</scope>
    <source>
        <strain evidence="2">CIP 111802</strain>
    </source>
</reference>
<keyword evidence="2" id="KW-1185">Reference proteome</keyword>
<organism evidence="1 2">
    <name type="scientific">Paenibacillus allorhizosphaerae</name>
    <dbReference type="NCBI Taxonomy" id="2849866"/>
    <lineage>
        <taxon>Bacteria</taxon>
        <taxon>Bacillati</taxon>
        <taxon>Bacillota</taxon>
        <taxon>Bacilli</taxon>
        <taxon>Bacillales</taxon>
        <taxon>Paenibacillaceae</taxon>
        <taxon>Paenibacillus</taxon>
    </lineage>
</organism>
<protein>
    <submittedName>
        <fullName evidence="1">Uncharacterized protein</fullName>
    </submittedName>
</protein>
<comment type="caution">
    <text evidence="1">The sequence shown here is derived from an EMBL/GenBank/DDBJ whole genome shotgun (WGS) entry which is preliminary data.</text>
</comment>
<dbReference type="RefSeq" id="WP_218101652.1">
    <property type="nucleotide sequence ID" value="NZ_CAJVCE010000019.1"/>
</dbReference>
<dbReference type="Proteomes" id="UP000730618">
    <property type="component" value="Unassembled WGS sequence"/>
</dbReference>
<sequence length="195" mass="21980">MKKDKRAPSDRFVPVRVLQRVAARMIPFYRRIASNRKYAAAWTVGVRRANLTKLLRLLQEAGIVVPSPGVGSFSTNGIGYFVDFSAPAPIGIYTNGTSLRPGTTQFYFNTRVHRMIARAVLPLYRKMAFDRVFAARIVRLIRTNNTAMLNRVVRNLVTTSALRSVTISSSGFKIGFKYAASPFVFYNQFFREISG</sequence>
<proteinExistence type="predicted"/>
<name>A0ABM8VPQ7_9BACL</name>
<accession>A0ABM8VPQ7</accession>
<gene>
    <name evidence="1" type="ORF">PAECIP111802_05442</name>
</gene>
<evidence type="ECO:0000313" key="2">
    <source>
        <dbReference type="Proteomes" id="UP000730618"/>
    </source>
</evidence>